<evidence type="ECO:0000313" key="2">
    <source>
        <dbReference type="Proteomes" id="UP001601627"/>
    </source>
</evidence>
<keyword evidence="2" id="KW-1185">Reference proteome</keyword>
<comment type="caution">
    <text evidence="1">The sequence shown here is derived from an EMBL/GenBank/DDBJ whole genome shotgun (WGS) entry which is preliminary data.</text>
</comment>
<reference evidence="1 2" key="1">
    <citation type="submission" date="2024-09" db="EMBL/GenBank/DDBJ databases">
        <title>The Natural Products Discovery Center: Release of the First 8490 Sequenced Strains for Exploring Actinobacteria Biosynthetic Diversity.</title>
        <authorList>
            <person name="Kalkreuter E."/>
            <person name="Kautsar S.A."/>
            <person name="Yang D."/>
            <person name="Bader C.D."/>
            <person name="Teijaro C.N."/>
            <person name="Fluegel L."/>
            <person name="Davis C.M."/>
            <person name="Simpson J.R."/>
            <person name="Lauterbach L."/>
            <person name="Steele A.D."/>
            <person name="Gui C."/>
            <person name="Meng S."/>
            <person name="Li G."/>
            <person name="Viehrig K."/>
            <person name="Ye F."/>
            <person name="Su P."/>
            <person name="Kiefer A.F."/>
            <person name="Nichols A."/>
            <person name="Cepeda A.J."/>
            <person name="Yan W."/>
            <person name="Fan B."/>
            <person name="Jiang Y."/>
            <person name="Adhikari A."/>
            <person name="Zheng C.-J."/>
            <person name="Schuster L."/>
            <person name="Cowan T.M."/>
            <person name="Smanski M.J."/>
            <person name="Chevrette M.G."/>
            <person name="De Carvalho L.P.S."/>
            <person name="Shen B."/>
        </authorList>
    </citation>
    <scope>NUCLEOTIDE SEQUENCE [LARGE SCALE GENOMIC DNA]</scope>
    <source>
        <strain evidence="1 2">NPDC058328</strain>
    </source>
</reference>
<protein>
    <recommendedName>
        <fullName evidence="3">IrrE N-terminal-like domain-containing protein</fullName>
    </recommendedName>
</protein>
<evidence type="ECO:0000313" key="1">
    <source>
        <dbReference type="EMBL" id="MFF1276951.1"/>
    </source>
</evidence>
<dbReference type="RefSeq" id="WP_388238407.1">
    <property type="nucleotide sequence ID" value="NZ_JBHVZQ010000029.1"/>
</dbReference>
<sequence>MYLVTPDPAHGLVVAPRSSDDLTPETEQALTAQDFTWNNEIEAYTRPTDHDPEDAPPTRCAHWATTSFPRWRSVMSRRRPQPSVRYAVAEHEGAHQVVDQLHGYALSSHSAREAAEAAARELAAEPAAAIAAVEALDAAQGGPAAAERRVLRRFGYAWSLRQDEMLGLTRGFSHHRLEDLVSAGHLALVFSRAGQPYYTTPERFEQLSPHWVRDGEESFPAADLNRLERPRPALEALPQRERYQPCELHGIALWRCLLCGPREQFECQWGECTANRVTAYCEQCARIDPWRTFPLPPRHDRD</sequence>
<evidence type="ECO:0008006" key="3">
    <source>
        <dbReference type="Google" id="ProtNLM"/>
    </source>
</evidence>
<proteinExistence type="predicted"/>
<dbReference type="EMBL" id="JBHVZQ010000029">
    <property type="protein sequence ID" value="MFF1276951.1"/>
    <property type="molecule type" value="Genomic_DNA"/>
</dbReference>
<organism evidence="1 2">
    <name type="scientific">Streptomyces marokkonensis</name>
    <dbReference type="NCBI Taxonomy" id="324855"/>
    <lineage>
        <taxon>Bacteria</taxon>
        <taxon>Bacillati</taxon>
        <taxon>Actinomycetota</taxon>
        <taxon>Actinomycetes</taxon>
        <taxon>Kitasatosporales</taxon>
        <taxon>Streptomycetaceae</taxon>
        <taxon>Streptomyces</taxon>
    </lineage>
</organism>
<name>A0ABW6QD06_9ACTN</name>
<accession>A0ABW6QD06</accession>
<gene>
    <name evidence="1" type="ORF">ACFVZC_26610</name>
</gene>
<dbReference type="Proteomes" id="UP001601627">
    <property type="component" value="Unassembled WGS sequence"/>
</dbReference>